<protein>
    <recommendedName>
        <fullName evidence="4">Gustatory receptor</fullName>
    </recommendedName>
</protein>
<organism evidence="2 3">
    <name type="scientific">Spodoptera exigua</name>
    <name type="common">Beet armyworm</name>
    <name type="synonym">Noctua fulgens</name>
    <dbReference type="NCBI Taxonomy" id="7107"/>
    <lineage>
        <taxon>Eukaryota</taxon>
        <taxon>Metazoa</taxon>
        <taxon>Ecdysozoa</taxon>
        <taxon>Arthropoda</taxon>
        <taxon>Hexapoda</taxon>
        <taxon>Insecta</taxon>
        <taxon>Pterygota</taxon>
        <taxon>Neoptera</taxon>
        <taxon>Endopterygota</taxon>
        <taxon>Lepidoptera</taxon>
        <taxon>Glossata</taxon>
        <taxon>Ditrysia</taxon>
        <taxon>Noctuoidea</taxon>
        <taxon>Noctuidae</taxon>
        <taxon>Amphipyrinae</taxon>
        <taxon>Spodoptera</taxon>
    </lineage>
</organism>
<keyword evidence="1" id="KW-0472">Membrane</keyword>
<feature type="transmembrane region" description="Helical" evidence="1">
    <location>
        <begin position="227"/>
        <end position="246"/>
    </location>
</feature>
<gene>
    <name evidence="2" type="ORF">HW555_001252</name>
</gene>
<dbReference type="Proteomes" id="UP000648187">
    <property type="component" value="Unassembled WGS sequence"/>
</dbReference>
<feature type="transmembrane region" description="Helical" evidence="1">
    <location>
        <begin position="201"/>
        <end position="221"/>
    </location>
</feature>
<reference evidence="2" key="1">
    <citation type="submission" date="2020-08" db="EMBL/GenBank/DDBJ databases">
        <title>Spodoptera exigua strain:BAW_Kor-Di-RS1 Genome sequencing and assembly.</title>
        <authorList>
            <person name="Kim J."/>
            <person name="Nam H.Y."/>
            <person name="Kwon M."/>
            <person name="Choi J.H."/>
            <person name="Cho S.R."/>
            <person name="Kim G.-H."/>
        </authorList>
    </citation>
    <scope>NUCLEOTIDE SEQUENCE</scope>
    <source>
        <strain evidence="2">BAW_Kor-Di-RS1</strain>
        <tissue evidence="2">Whole-body</tissue>
    </source>
</reference>
<feature type="non-terminal residue" evidence="2">
    <location>
        <position position="1"/>
    </location>
</feature>
<keyword evidence="3" id="KW-1185">Reference proteome</keyword>
<dbReference type="EMBL" id="JACKWZ010000009">
    <property type="protein sequence ID" value="KAF9423443.1"/>
    <property type="molecule type" value="Genomic_DNA"/>
</dbReference>
<keyword evidence="1" id="KW-0812">Transmembrane</keyword>
<keyword evidence="1" id="KW-1133">Transmembrane helix</keyword>
<comment type="caution">
    <text evidence="2">The sequence shown here is derived from an EMBL/GenBank/DDBJ whole genome shotgun (WGS) entry which is preliminary data.</text>
</comment>
<evidence type="ECO:0000313" key="3">
    <source>
        <dbReference type="Proteomes" id="UP000648187"/>
    </source>
</evidence>
<evidence type="ECO:0008006" key="4">
    <source>
        <dbReference type="Google" id="ProtNLM"/>
    </source>
</evidence>
<dbReference type="AlphaFoldDB" id="A0A835GPV3"/>
<accession>A0A835GPV3</accession>
<name>A0A835GPV3_SPOEX</name>
<evidence type="ECO:0000256" key="1">
    <source>
        <dbReference type="SAM" id="Phobius"/>
    </source>
</evidence>
<proteinExistence type="predicted"/>
<sequence length="288" mass="34259">YNLALFDLKVLYEIRLIKLLEQKVGLWNMKALRTKDLEEGQRKNVSKQLFQAYDGILACYNIFKDTQQLYRKYRVDRTSRKIIDKDVQSLFLPLNVMQSTTLCPKYRIKNNVIFPNSVFCVNFPLHYVFTSSLLAFFDFNTVYAIRLIQILRVEVSVWNIHVLCHHDLEIGRNYIYSKLFEAYVNIMNCYNIYEACFQLYILYYIIEVFIHSLVYIQLAIFVLQKDLYNDISSATAITMFVISWLFKNYLWQMKLITEHENFYSDVRTVQDTCTNLLRKTSSGKIGDE</sequence>
<evidence type="ECO:0000313" key="2">
    <source>
        <dbReference type="EMBL" id="KAF9423443.1"/>
    </source>
</evidence>